<dbReference type="RefSeq" id="WP_094076213.1">
    <property type="nucleotide sequence ID" value="NZ_NBYO01000001.1"/>
</dbReference>
<dbReference type="EMBL" id="NBYO01000001">
    <property type="protein sequence ID" value="OXT02256.1"/>
    <property type="molecule type" value="Genomic_DNA"/>
</dbReference>
<gene>
    <name evidence="3" type="ORF">B7H23_04915</name>
</gene>
<protein>
    <submittedName>
        <fullName evidence="3">Iron-binding protein</fullName>
    </submittedName>
</protein>
<dbReference type="AlphaFoldDB" id="A0A231V3W8"/>
<name>A0A231V3W8_9HYPH</name>
<dbReference type="GO" id="GO:0030288">
    <property type="term" value="C:outer membrane-bounded periplasmic space"/>
    <property type="evidence" value="ECO:0007669"/>
    <property type="project" value="TreeGrafter"/>
</dbReference>
<reference evidence="4" key="1">
    <citation type="journal article" date="2017" name="Int. J. Syst. Evol. Microbiol.">
        <title>Notoacmeibacter marinus gen. nov., sp. nov., isolated from the gut of a limpet and proposal of Notoacmeibacteraceae fam. nov. in the order Rhizobiales of the class Alphaproteobacteria.</title>
        <authorList>
            <person name="Huang Z."/>
            <person name="Guo F."/>
            <person name="Lai Q."/>
        </authorList>
    </citation>
    <scope>NUCLEOTIDE SEQUENCE [LARGE SCALE GENOMIC DNA]</scope>
    <source>
        <strain evidence="4">XMTR2A4</strain>
    </source>
</reference>
<evidence type="ECO:0000313" key="3">
    <source>
        <dbReference type="EMBL" id="OXT02256.1"/>
    </source>
</evidence>
<evidence type="ECO:0000313" key="4">
    <source>
        <dbReference type="Proteomes" id="UP000215405"/>
    </source>
</evidence>
<keyword evidence="4" id="KW-1185">Reference proteome</keyword>
<dbReference type="Proteomes" id="UP000215405">
    <property type="component" value="Unassembled WGS sequence"/>
</dbReference>
<proteinExistence type="predicted"/>
<comment type="caution">
    <text evidence="3">The sequence shown here is derived from an EMBL/GenBank/DDBJ whole genome shotgun (WGS) entry which is preliminary data.</text>
</comment>
<feature type="signal peptide" evidence="2">
    <location>
        <begin position="1"/>
        <end position="19"/>
    </location>
</feature>
<sequence>MIGLLFVIFAALAPTVAAAQELTGSFGLPSADRTLTIRSTTDLAVMAPVIASYLTGRPDLRIDYEQWGSNDLYELTALDCRNEEAGADIVVSSAVHQMVRLVNDGCAATHRSDFTAALPAQLRWRDELWGISREPAVIVYNRERVPASEVPRSRFDLLDLLRPEDSPYRGRVATYDIETSGLGYLLAFADSLEASTFGGLMESFGRSGAVATCCSAEIIDAVIEGRYLLAYNVLGSYALARAEGEARLGIVAPADYTLILSRGAMIPNNGPARREAAAYLDYLLSPAGRKALEDALLLVRLDGEEGALLESPPDAQTIQRPIALTPALLVALDKHKRGLFRQRWRAAFPVTP</sequence>
<evidence type="ECO:0000256" key="1">
    <source>
        <dbReference type="ARBA" id="ARBA00022729"/>
    </source>
</evidence>
<evidence type="ECO:0000256" key="2">
    <source>
        <dbReference type="SAM" id="SignalP"/>
    </source>
</evidence>
<dbReference type="PANTHER" id="PTHR30006">
    <property type="entry name" value="THIAMINE-BINDING PERIPLASMIC PROTEIN-RELATED"/>
    <property type="match status" value="1"/>
</dbReference>
<keyword evidence="1 2" id="KW-0732">Signal</keyword>
<dbReference type="Gene3D" id="3.40.190.10">
    <property type="entry name" value="Periplasmic binding protein-like II"/>
    <property type="match status" value="2"/>
</dbReference>
<dbReference type="Pfam" id="PF13531">
    <property type="entry name" value="SBP_bac_11"/>
    <property type="match status" value="1"/>
</dbReference>
<accession>A0A231V3W8</accession>
<dbReference type="SUPFAM" id="SSF53850">
    <property type="entry name" value="Periplasmic binding protein-like II"/>
    <property type="match status" value="1"/>
</dbReference>
<feature type="chain" id="PRO_5012579172" evidence="2">
    <location>
        <begin position="20"/>
        <end position="352"/>
    </location>
</feature>
<dbReference type="PANTHER" id="PTHR30006:SF25">
    <property type="entry name" value="PHOSPHOGLYCERATE TRANSPORT REGULATORY PROTEIN PGTC"/>
    <property type="match status" value="1"/>
</dbReference>
<organism evidence="3 4">
    <name type="scientific">Notoacmeibacter marinus</name>
    <dbReference type="NCBI Taxonomy" id="1876515"/>
    <lineage>
        <taxon>Bacteria</taxon>
        <taxon>Pseudomonadati</taxon>
        <taxon>Pseudomonadota</taxon>
        <taxon>Alphaproteobacteria</taxon>
        <taxon>Hyphomicrobiales</taxon>
        <taxon>Notoacmeibacteraceae</taxon>
        <taxon>Notoacmeibacter</taxon>
    </lineage>
</organism>